<dbReference type="Gene3D" id="1.10.490.10">
    <property type="entry name" value="Globins"/>
    <property type="match status" value="1"/>
</dbReference>
<evidence type="ECO:0000256" key="1">
    <source>
        <dbReference type="ARBA" id="ARBA00022448"/>
    </source>
</evidence>
<dbReference type="Proteomes" id="UP001431010">
    <property type="component" value="Chromosome"/>
</dbReference>
<dbReference type="EMBL" id="CP088156">
    <property type="protein sequence ID" value="UFZ04213.1"/>
    <property type="molecule type" value="Genomic_DNA"/>
</dbReference>
<dbReference type="PANTHER" id="PTHR47366:SF1">
    <property type="entry name" value="TWO-ON-TWO HEMOGLOBIN-3"/>
    <property type="match status" value="1"/>
</dbReference>
<dbReference type="PANTHER" id="PTHR47366">
    <property type="entry name" value="TWO-ON-TWO HEMOGLOBIN-3"/>
    <property type="match status" value="1"/>
</dbReference>
<dbReference type="InterPro" id="IPR001486">
    <property type="entry name" value="Hemoglobin_trunc"/>
</dbReference>
<organism evidence="6 7">
    <name type="scientific">Bradyrhizobium ontarionense</name>
    <dbReference type="NCBI Taxonomy" id="2898149"/>
    <lineage>
        <taxon>Bacteria</taxon>
        <taxon>Pseudomonadati</taxon>
        <taxon>Pseudomonadota</taxon>
        <taxon>Alphaproteobacteria</taxon>
        <taxon>Hyphomicrobiales</taxon>
        <taxon>Nitrobacteraceae</taxon>
        <taxon>Bradyrhizobium</taxon>
    </lineage>
</organism>
<evidence type="ECO:0000313" key="7">
    <source>
        <dbReference type="Proteomes" id="UP001431010"/>
    </source>
</evidence>
<name>A0ABY3RAD2_9BRAD</name>
<evidence type="ECO:0000313" key="6">
    <source>
        <dbReference type="EMBL" id="UFZ04213.1"/>
    </source>
</evidence>
<evidence type="ECO:0000256" key="4">
    <source>
        <dbReference type="ARBA" id="ARBA00023004"/>
    </source>
</evidence>
<comment type="similarity">
    <text evidence="5">Belongs to the truncated hemoglobin family. Group II subfamily.</text>
</comment>
<evidence type="ECO:0000256" key="2">
    <source>
        <dbReference type="ARBA" id="ARBA00022617"/>
    </source>
</evidence>
<dbReference type="RefSeq" id="WP_231320219.1">
    <property type="nucleotide sequence ID" value="NZ_CP088156.1"/>
</dbReference>
<keyword evidence="4" id="KW-0408">Iron</keyword>
<dbReference type="InterPro" id="IPR012292">
    <property type="entry name" value="Globin/Proto"/>
</dbReference>
<keyword evidence="3" id="KW-0479">Metal-binding</keyword>
<keyword evidence="2" id="KW-0349">Heme</keyword>
<dbReference type="SUPFAM" id="SSF46458">
    <property type="entry name" value="Globin-like"/>
    <property type="match status" value="1"/>
</dbReference>
<dbReference type="CDD" id="cd14773">
    <property type="entry name" value="TrHb2_PhHbO-like_O"/>
    <property type="match status" value="1"/>
</dbReference>
<keyword evidence="7" id="KW-1185">Reference proteome</keyword>
<keyword evidence="1" id="KW-0813">Transport</keyword>
<accession>A0ABY3RAD2</accession>
<reference evidence="6" key="1">
    <citation type="journal article" date="2024" name="Antonie Van Leeuwenhoek">
        <title>Bradyrhizobium ontarionense sp. nov., a novel bacterial symbiont isolated from Aeschynomene indica (Indian jointvetch), harbours photosynthesis, nitrogen fixation and nitrous oxide (N2O) reductase genes.</title>
        <authorList>
            <person name="Bromfield E.S.P."/>
            <person name="Cloutier S."/>
        </authorList>
    </citation>
    <scope>NUCLEOTIDE SEQUENCE</scope>
    <source>
        <strain evidence="6">A19</strain>
    </source>
</reference>
<proteinExistence type="inferred from homology"/>
<evidence type="ECO:0000256" key="5">
    <source>
        <dbReference type="ARBA" id="ARBA00034496"/>
    </source>
</evidence>
<gene>
    <name evidence="6" type="ORF">LQG66_34325</name>
</gene>
<evidence type="ECO:0000256" key="3">
    <source>
        <dbReference type="ARBA" id="ARBA00022723"/>
    </source>
</evidence>
<dbReference type="InterPro" id="IPR009050">
    <property type="entry name" value="Globin-like_sf"/>
</dbReference>
<protein>
    <submittedName>
        <fullName evidence="6">Group II truncated hemoglobin</fullName>
    </submittedName>
</protein>
<sequence length="152" mass="16991">MADAGTSETETSEAGPVVTPYERIGGAIVVDRLVESFYHRMDTLPEAKVIRDMHGTNLGPIKHILKRYLSEWLGGPKLYSPEKGHPRLRQRHMGFSIGNAERDAWLRCMRGALEETVADVQARQDVDAAMTKLADWMRNQAGNPHDARAARP</sequence>
<dbReference type="Pfam" id="PF01152">
    <property type="entry name" value="Bac_globin"/>
    <property type="match status" value="1"/>
</dbReference>
<dbReference type="InterPro" id="IPR044203">
    <property type="entry name" value="GlbO/GLB3-like"/>
</dbReference>